<sequence>MMGNKTSQFKQSTIFIEMYSSREFSRHKLTTESLCSLQELWLDCLALKDGTKNLTDAIEDIFVEEDDDDQEEVYEMEERLLSIIRSNQNIVHKVTRNLEQHANVVNQGVQNNEDLIVIVKELVLAINSYMTMLIRNVWKMKRLISEISSMTEWATLTPHNTIYDVISYNQDVDVMLDQLLETERHREDLEEDIVSVLVCWRSYRYLLLAGEKSGSQIDSSVKTAAKDVARCLAHLKRCKR</sequence>
<name>A0A0B6ZT78_9EUPU</name>
<dbReference type="AlphaFoldDB" id="A0A0B6ZT78"/>
<organism evidence="1">
    <name type="scientific">Arion vulgaris</name>
    <dbReference type="NCBI Taxonomy" id="1028688"/>
    <lineage>
        <taxon>Eukaryota</taxon>
        <taxon>Metazoa</taxon>
        <taxon>Spiralia</taxon>
        <taxon>Lophotrochozoa</taxon>
        <taxon>Mollusca</taxon>
        <taxon>Gastropoda</taxon>
        <taxon>Heterobranchia</taxon>
        <taxon>Euthyneura</taxon>
        <taxon>Panpulmonata</taxon>
        <taxon>Eupulmonata</taxon>
        <taxon>Stylommatophora</taxon>
        <taxon>Helicina</taxon>
        <taxon>Arionoidea</taxon>
        <taxon>Arionidae</taxon>
        <taxon>Arion</taxon>
    </lineage>
</organism>
<proteinExistence type="predicted"/>
<evidence type="ECO:0000313" key="1">
    <source>
        <dbReference type="EMBL" id="CEK71562.1"/>
    </source>
</evidence>
<reference evidence="1" key="1">
    <citation type="submission" date="2014-12" db="EMBL/GenBank/DDBJ databases">
        <title>Insight into the proteome of Arion vulgaris.</title>
        <authorList>
            <person name="Aradska J."/>
            <person name="Bulat T."/>
            <person name="Smidak R."/>
            <person name="Sarate P."/>
            <person name="Gangsoo J."/>
            <person name="Sialana F."/>
            <person name="Bilban M."/>
            <person name="Lubec G."/>
        </authorList>
    </citation>
    <scope>NUCLEOTIDE SEQUENCE</scope>
    <source>
        <tissue evidence="1">Skin</tissue>
    </source>
</reference>
<gene>
    <name evidence="1" type="primary">ORF78901</name>
</gene>
<accession>A0A0B6ZT78</accession>
<dbReference type="EMBL" id="HACG01024697">
    <property type="protein sequence ID" value="CEK71562.1"/>
    <property type="molecule type" value="Transcribed_RNA"/>
</dbReference>
<protein>
    <submittedName>
        <fullName evidence="1">Uncharacterized protein</fullName>
    </submittedName>
</protein>